<keyword evidence="2" id="KW-1133">Transmembrane helix</keyword>
<evidence type="ECO:0000313" key="4">
    <source>
        <dbReference type="EMBL" id="PJE29959.1"/>
    </source>
</evidence>
<dbReference type="InterPro" id="IPR036680">
    <property type="entry name" value="SPOR-like_sf"/>
</dbReference>
<evidence type="ECO:0000313" key="7">
    <source>
        <dbReference type="Proteomes" id="UP000231702"/>
    </source>
</evidence>
<sequence length="330" mass="34450">MADFPADARYASHDAYSSAGNTRASFGTLVTWVGAVLSIALIAGVGAWGYKMVMRDVSGVPVVRAMQGETRRAPDAAGGAEAPFQGLAVNHIAASKAAQPSADTVRLAPAPLGLGAADPAPEQIAAPAPLSLPEEGAEAASAQAEASDEPELQPAPLNLQDVDRIEELASALAKEALPLQPVEPLTVTPPATTPEKTAATGPREGVLRAVRPRMRPDTLLATAAARQLAGPVSSETRTLDVAPEAVPAGTRLAQLGAFASRDIAESEWDRFVGRFGIYLEDKQRVIQRAESGGRIFYRLRVLGFQDISDSRRFCAALVAEGADCIPVSAK</sequence>
<dbReference type="GO" id="GO:0042834">
    <property type="term" value="F:peptidoglycan binding"/>
    <property type="evidence" value="ECO:0007669"/>
    <property type="project" value="InterPro"/>
</dbReference>
<feature type="domain" description="SPOR" evidence="3">
    <location>
        <begin position="245"/>
        <end position="330"/>
    </location>
</feature>
<evidence type="ECO:0000259" key="3">
    <source>
        <dbReference type="PROSITE" id="PS51724"/>
    </source>
</evidence>
<organism evidence="5 6">
    <name type="scientific">Pseudooceanicola antarcticus</name>
    <dbReference type="NCBI Taxonomy" id="1247613"/>
    <lineage>
        <taxon>Bacteria</taxon>
        <taxon>Pseudomonadati</taxon>
        <taxon>Pseudomonadota</taxon>
        <taxon>Alphaproteobacteria</taxon>
        <taxon>Rhodobacterales</taxon>
        <taxon>Paracoccaceae</taxon>
        <taxon>Pseudooceanicola</taxon>
    </lineage>
</organism>
<dbReference type="Proteomes" id="UP000231655">
    <property type="component" value="Unassembled WGS sequence"/>
</dbReference>
<evidence type="ECO:0000256" key="2">
    <source>
        <dbReference type="SAM" id="Phobius"/>
    </source>
</evidence>
<evidence type="ECO:0000256" key="1">
    <source>
        <dbReference type="SAM" id="MobiDB-lite"/>
    </source>
</evidence>
<proteinExistence type="predicted"/>
<gene>
    <name evidence="4" type="ORF">CVM39_08710</name>
    <name evidence="5" type="ORF">SAMN06297129_2614</name>
</gene>
<evidence type="ECO:0000313" key="6">
    <source>
        <dbReference type="Proteomes" id="UP000231655"/>
    </source>
</evidence>
<reference evidence="4 7" key="2">
    <citation type="journal article" date="2018" name="Int. J. Syst. Evol. Microbiol.">
        <title>Pseudooceanicola lipolyticus sp. nov., a marine alphaproteobacterium, reclassification of Oceanicola flagellatus as Pseudooceanicola flagellatus comb. nov. and emended description of the genus Pseudooceanicola.</title>
        <authorList>
            <person name="Huang M.-M."/>
            <person name="Guo L.-L."/>
            <person name="Wu Y.-H."/>
            <person name="Lai Q.-L."/>
            <person name="Shao Z.-Z."/>
            <person name="Wang C.-S."/>
            <person name="Wu M."/>
            <person name="Xu X.-W."/>
        </authorList>
    </citation>
    <scope>NUCLEOTIDE SEQUENCE [LARGE SCALE GENOMIC DNA]</scope>
    <source>
        <strain evidence="4 7">Ar-45</strain>
    </source>
</reference>
<dbReference type="InterPro" id="IPR007730">
    <property type="entry name" value="SPOR-like_dom"/>
</dbReference>
<dbReference type="EMBL" id="OBEA01000005">
    <property type="protein sequence ID" value="SNY53736.1"/>
    <property type="molecule type" value="Genomic_DNA"/>
</dbReference>
<dbReference type="EMBL" id="PGTD01000015">
    <property type="protein sequence ID" value="PJE29959.1"/>
    <property type="molecule type" value="Genomic_DNA"/>
</dbReference>
<name>A0A285J2Z6_9RHOB</name>
<protein>
    <submittedName>
        <fullName evidence="4">SPOR domain-containing protein</fullName>
    </submittedName>
    <submittedName>
        <fullName evidence="5">Sporulation related domain-containing protein</fullName>
    </submittedName>
</protein>
<dbReference type="Proteomes" id="UP000231702">
    <property type="component" value="Unassembled WGS sequence"/>
</dbReference>
<keyword evidence="2" id="KW-0472">Membrane</keyword>
<keyword evidence="7" id="KW-1185">Reference proteome</keyword>
<feature type="transmembrane region" description="Helical" evidence="2">
    <location>
        <begin position="29"/>
        <end position="50"/>
    </location>
</feature>
<dbReference type="Gene3D" id="3.30.70.1070">
    <property type="entry name" value="Sporulation related repeat"/>
    <property type="match status" value="1"/>
</dbReference>
<keyword evidence="2" id="KW-0812">Transmembrane</keyword>
<feature type="region of interest" description="Disordered" evidence="1">
    <location>
        <begin position="133"/>
        <end position="155"/>
    </location>
</feature>
<reference evidence="5 6" key="1">
    <citation type="submission" date="2017-09" db="EMBL/GenBank/DDBJ databases">
        <authorList>
            <person name="Ehlers B."/>
            <person name="Leendertz F.H."/>
        </authorList>
    </citation>
    <scope>NUCLEOTIDE SEQUENCE [LARGE SCALE GENOMIC DNA]</scope>
    <source>
        <strain evidence="5 6">CGMCC 1.12662</strain>
    </source>
</reference>
<dbReference type="OrthoDB" id="8479416at2"/>
<dbReference type="AlphaFoldDB" id="A0A285J2Z6"/>
<dbReference type="Pfam" id="PF05036">
    <property type="entry name" value="SPOR"/>
    <property type="match status" value="1"/>
</dbReference>
<dbReference type="PROSITE" id="PS51724">
    <property type="entry name" value="SPOR"/>
    <property type="match status" value="1"/>
</dbReference>
<evidence type="ECO:0000313" key="5">
    <source>
        <dbReference type="EMBL" id="SNY53736.1"/>
    </source>
</evidence>
<dbReference type="RefSeq" id="WP_097146351.1">
    <property type="nucleotide sequence ID" value="NZ_OBEA01000005.1"/>
</dbReference>
<accession>A0A285J2Z6</accession>